<feature type="region of interest" description="Disordered" evidence="1">
    <location>
        <begin position="1"/>
        <end position="41"/>
    </location>
</feature>
<dbReference type="AlphaFoldDB" id="A0AAN6PTX9"/>
<evidence type="ECO:0000313" key="3">
    <source>
        <dbReference type="Proteomes" id="UP001305647"/>
    </source>
</evidence>
<evidence type="ECO:0000313" key="2">
    <source>
        <dbReference type="EMBL" id="KAK4097899.1"/>
    </source>
</evidence>
<comment type="caution">
    <text evidence="2">The sequence shown here is derived from an EMBL/GenBank/DDBJ whole genome shotgun (WGS) entry which is preliminary data.</text>
</comment>
<dbReference type="Proteomes" id="UP001305647">
    <property type="component" value="Unassembled WGS sequence"/>
</dbReference>
<reference evidence="2" key="2">
    <citation type="submission" date="2023-05" db="EMBL/GenBank/DDBJ databases">
        <authorList>
            <consortium name="Lawrence Berkeley National Laboratory"/>
            <person name="Steindorff A."/>
            <person name="Hensen N."/>
            <person name="Bonometti L."/>
            <person name="Westerberg I."/>
            <person name="Brannstrom I.O."/>
            <person name="Guillou S."/>
            <person name="Cros-Aarteil S."/>
            <person name="Calhoun S."/>
            <person name="Haridas S."/>
            <person name="Kuo A."/>
            <person name="Mondo S."/>
            <person name="Pangilinan J."/>
            <person name="Riley R."/>
            <person name="Labutti K."/>
            <person name="Andreopoulos B."/>
            <person name="Lipzen A."/>
            <person name="Chen C."/>
            <person name="Yanf M."/>
            <person name="Daum C."/>
            <person name="Ng V."/>
            <person name="Clum A."/>
            <person name="Ohm R."/>
            <person name="Martin F."/>
            <person name="Silar P."/>
            <person name="Natvig D."/>
            <person name="Lalanne C."/>
            <person name="Gautier V."/>
            <person name="Ament-Velasquez S.L."/>
            <person name="Kruys A."/>
            <person name="Hutchinson M.I."/>
            <person name="Powell A.J."/>
            <person name="Barry K."/>
            <person name="Miller A.N."/>
            <person name="Grigoriev I.V."/>
            <person name="Debuchy R."/>
            <person name="Gladieux P."/>
            <person name="Thoren M.H."/>
            <person name="Johannesson H."/>
        </authorList>
    </citation>
    <scope>NUCLEOTIDE SEQUENCE</scope>
    <source>
        <strain evidence="2">CBS 757.83</strain>
    </source>
</reference>
<sequence>MDLSKGTPAKEKPPTTPLSERPAAGPNTDEPPAYQAEAGGPDLDEVLEPTAFVIHGRFIYPLVGASGEADSEPAYQLSRAIHAQGTATEKMEFERFDVRVRTAADGTPRLARRAKELYELAYMKAMSHVGVPSRAWMEPRSRKTLGKAAIEKSPLLHSGYRAVKVVSDDEKRWLERQGKKVVEGQYHFALKEHGGGWQWSDPAGKVVAIEVRERDEGEGGGQDEHKLRVVVPLPRSTRDGLVALWCLWMWHLHVEDSTPKRTWEERKRILQMPRMTSNLFFGPG</sequence>
<name>A0AAN6PTX9_9PEZI</name>
<proteinExistence type="predicted"/>
<reference evidence="2" key="1">
    <citation type="journal article" date="2023" name="Mol. Phylogenet. Evol.">
        <title>Genome-scale phylogeny and comparative genomics of the fungal order Sordariales.</title>
        <authorList>
            <person name="Hensen N."/>
            <person name="Bonometti L."/>
            <person name="Westerberg I."/>
            <person name="Brannstrom I.O."/>
            <person name="Guillou S."/>
            <person name="Cros-Aarteil S."/>
            <person name="Calhoun S."/>
            <person name="Haridas S."/>
            <person name="Kuo A."/>
            <person name="Mondo S."/>
            <person name="Pangilinan J."/>
            <person name="Riley R."/>
            <person name="LaButti K."/>
            <person name="Andreopoulos B."/>
            <person name="Lipzen A."/>
            <person name="Chen C."/>
            <person name="Yan M."/>
            <person name="Daum C."/>
            <person name="Ng V."/>
            <person name="Clum A."/>
            <person name="Steindorff A."/>
            <person name="Ohm R.A."/>
            <person name="Martin F."/>
            <person name="Silar P."/>
            <person name="Natvig D.O."/>
            <person name="Lalanne C."/>
            <person name="Gautier V."/>
            <person name="Ament-Velasquez S.L."/>
            <person name="Kruys A."/>
            <person name="Hutchinson M.I."/>
            <person name="Powell A.J."/>
            <person name="Barry K."/>
            <person name="Miller A.N."/>
            <person name="Grigoriev I.V."/>
            <person name="Debuchy R."/>
            <person name="Gladieux P."/>
            <person name="Hiltunen Thoren M."/>
            <person name="Johannesson H."/>
        </authorList>
    </citation>
    <scope>NUCLEOTIDE SEQUENCE</scope>
    <source>
        <strain evidence="2">CBS 757.83</strain>
    </source>
</reference>
<organism evidence="2 3">
    <name type="scientific">Parathielavia hyrcaniae</name>
    <dbReference type="NCBI Taxonomy" id="113614"/>
    <lineage>
        <taxon>Eukaryota</taxon>
        <taxon>Fungi</taxon>
        <taxon>Dikarya</taxon>
        <taxon>Ascomycota</taxon>
        <taxon>Pezizomycotina</taxon>
        <taxon>Sordariomycetes</taxon>
        <taxon>Sordariomycetidae</taxon>
        <taxon>Sordariales</taxon>
        <taxon>Chaetomiaceae</taxon>
        <taxon>Parathielavia</taxon>
    </lineage>
</organism>
<dbReference type="EMBL" id="MU863666">
    <property type="protein sequence ID" value="KAK4097899.1"/>
    <property type="molecule type" value="Genomic_DNA"/>
</dbReference>
<keyword evidence="3" id="KW-1185">Reference proteome</keyword>
<evidence type="ECO:0000256" key="1">
    <source>
        <dbReference type="SAM" id="MobiDB-lite"/>
    </source>
</evidence>
<protein>
    <submittedName>
        <fullName evidence="2">Uncharacterized protein</fullName>
    </submittedName>
</protein>
<gene>
    <name evidence="2" type="ORF">N658DRAFT_499982</name>
</gene>
<accession>A0AAN6PTX9</accession>